<keyword evidence="2" id="KW-1185">Reference proteome</keyword>
<name>A0ABP3YCN8_9BACT</name>
<gene>
    <name evidence="1" type="ORF">GCM10009119_16710</name>
</gene>
<proteinExistence type="predicted"/>
<protein>
    <recommendedName>
        <fullName evidence="3">Four helix bundle protein</fullName>
    </recommendedName>
</protein>
<organism evidence="1 2">
    <name type="scientific">Algoriphagus jejuensis</name>
    <dbReference type="NCBI Taxonomy" id="419934"/>
    <lineage>
        <taxon>Bacteria</taxon>
        <taxon>Pseudomonadati</taxon>
        <taxon>Bacteroidota</taxon>
        <taxon>Cytophagia</taxon>
        <taxon>Cytophagales</taxon>
        <taxon>Cyclobacteriaceae</taxon>
        <taxon>Algoriphagus</taxon>
    </lineage>
</organism>
<evidence type="ECO:0000313" key="2">
    <source>
        <dbReference type="Proteomes" id="UP001500469"/>
    </source>
</evidence>
<dbReference type="Gene3D" id="1.20.1440.60">
    <property type="entry name" value="23S rRNA-intervening sequence"/>
    <property type="match status" value="1"/>
</dbReference>
<dbReference type="EMBL" id="BAAAFI010000007">
    <property type="protein sequence ID" value="GAA0878703.1"/>
    <property type="molecule type" value="Genomic_DNA"/>
</dbReference>
<sequence length="79" mass="8893">MEANYRSALRGRSTAEFLAKLGIVEEESDETMYWLELISESGLANAELVAPRWKECNELLAIVVSTINTTRKNQKTSKS</sequence>
<evidence type="ECO:0008006" key="3">
    <source>
        <dbReference type="Google" id="ProtNLM"/>
    </source>
</evidence>
<dbReference type="InterPro" id="IPR036583">
    <property type="entry name" value="23S_rRNA_IVS_sf"/>
</dbReference>
<dbReference type="NCBIfam" id="TIGR02436">
    <property type="entry name" value="four helix bundle protein"/>
    <property type="match status" value="1"/>
</dbReference>
<dbReference type="SUPFAM" id="SSF158446">
    <property type="entry name" value="IVS-encoded protein-like"/>
    <property type="match status" value="1"/>
</dbReference>
<accession>A0ABP3YCN8</accession>
<reference evidence="2" key="1">
    <citation type="journal article" date="2019" name="Int. J. Syst. Evol. Microbiol.">
        <title>The Global Catalogue of Microorganisms (GCM) 10K type strain sequencing project: providing services to taxonomists for standard genome sequencing and annotation.</title>
        <authorList>
            <consortium name="The Broad Institute Genomics Platform"/>
            <consortium name="The Broad Institute Genome Sequencing Center for Infectious Disease"/>
            <person name="Wu L."/>
            <person name="Ma J."/>
        </authorList>
    </citation>
    <scope>NUCLEOTIDE SEQUENCE [LARGE SCALE GENOMIC DNA]</scope>
    <source>
        <strain evidence="2">JCM 16112</strain>
    </source>
</reference>
<comment type="caution">
    <text evidence="1">The sequence shown here is derived from an EMBL/GenBank/DDBJ whole genome shotgun (WGS) entry which is preliminary data.</text>
</comment>
<dbReference type="Proteomes" id="UP001500469">
    <property type="component" value="Unassembled WGS sequence"/>
</dbReference>
<dbReference type="InterPro" id="IPR012657">
    <property type="entry name" value="23S_rRNA-intervening_sequence"/>
</dbReference>
<evidence type="ECO:0000313" key="1">
    <source>
        <dbReference type="EMBL" id="GAA0878703.1"/>
    </source>
</evidence>